<proteinExistence type="predicted"/>
<dbReference type="Gene3D" id="1.10.443.10">
    <property type="entry name" value="Intergrase catalytic core"/>
    <property type="match status" value="1"/>
</dbReference>
<feature type="domain" description="Tyr recombinase" evidence="2">
    <location>
        <begin position="108"/>
        <end position="268"/>
    </location>
</feature>
<dbReference type="Pfam" id="PF00589">
    <property type="entry name" value="Phage_integrase"/>
    <property type="match status" value="1"/>
</dbReference>
<dbReference type="GO" id="GO:0003677">
    <property type="term" value="F:DNA binding"/>
    <property type="evidence" value="ECO:0007669"/>
    <property type="project" value="InterPro"/>
</dbReference>
<protein>
    <recommendedName>
        <fullName evidence="2">Tyr recombinase domain-containing protein</fullName>
    </recommendedName>
</protein>
<comment type="caution">
    <text evidence="3">The sequence shown here is derived from an EMBL/GenBank/DDBJ whole genome shotgun (WGS) entry which is preliminary data.</text>
</comment>
<dbReference type="InterPro" id="IPR013762">
    <property type="entry name" value="Integrase-like_cat_sf"/>
</dbReference>
<evidence type="ECO:0000256" key="1">
    <source>
        <dbReference type="ARBA" id="ARBA00023172"/>
    </source>
</evidence>
<evidence type="ECO:0000313" key="3">
    <source>
        <dbReference type="EMBL" id="GAI37625.1"/>
    </source>
</evidence>
<dbReference type="GO" id="GO:0006310">
    <property type="term" value="P:DNA recombination"/>
    <property type="evidence" value="ECO:0007669"/>
    <property type="project" value="UniProtKB-KW"/>
</dbReference>
<evidence type="ECO:0000259" key="2">
    <source>
        <dbReference type="PROSITE" id="PS51898"/>
    </source>
</evidence>
<reference evidence="3" key="1">
    <citation type="journal article" date="2014" name="Front. Microbiol.">
        <title>High frequency of phylogenetically diverse reductive dehalogenase-homologous genes in deep subseafloor sedimentary metagenomes.</title>
        <authorList>
            <person name="Kawai M."/>
            <person name="Futagami T."/>
            <person name="Toyoda A."/>
            <person name="Takaki Y."/>
            <person name="Nishi S."/>
            <person name="Hori S."/>
            <person name="Arai W."/>
            <person name="Tsubouchi T."/>
            <person name="Morono Y."/>
            <person name="Uchiyama I."/>
            <person name="Ito T."/>
            <person name="Fujiyama A."/>
            <person name="Inagaki F."/>
            <person name="Takami H."/>
        </authorList>
    </citation>
    <scope>NUCLEOTIDE SEQUENCE</scope>
    <source>
        <strain evidence="3">Expedition CK06-06</strain>
    </source>
</reference>
<dbReference type="GO" id="GO:0015074">
    <property type="term" value="P:DNA integration"/>
    <property type="evidence" value="ECO:0007669"/>
    <property type="project" value="InterPro"/>
</dbReference>
<dbReference type="EMBL" id="BARV01023515">
    <property type="protein sequence ID" value="GAI37625.1"/>
    <property type="molecule type" value="Genomic_DNA"/>
</dbReference>
<dbReference type="SUPFAM" id="SSF56349">
    <property type="entry name" value="DNA breaking-rejoining enzymes"/>
    <property type="match status" value="1"/>
</dbReference>
<organism evidence="3">
    <name type="scientific">marine sediment metagenome</name>
    <dbReference type="NCBI Taxonomy" id="412755"/>
    <lineage>
        <taxon>unclassified sequences</taxon>
        <taxon>metagenomes</taxon>
        <taxon>ecological metagenomes</taxon>
    </lineage>
</organism>
<name>X1PF22_9ZZZZ</name>
<feature type="non-terminal residue" evidence="3">
    <location>
        <position position="1"/>
    </location>
</feature>
<dbReference type="PROSITE" id="PS51898">
    <property type="entry name" value="TYR_RECOMBINASE"/>
    <property type="match status" value="1"/>
</dbReference>
<dbReference type="InterPro" id="IPR011010">
    <property type="entry name" value="DNA_brk_join_enz"/>
</dbReference>
<dbReference type="InterPro" id="IPR002104">
    <property type="entry name" value="Integrase_catalytic"/>
</dbReference>
<gene>
    <name evidence="3" type="ORF">S06H3_38565</name>
</gene>
<sequence>KPKYEVIEKTLDKITKKPRTKAVYRSYINMYFKLLKVSNPNEYFTDKRNYTADMWKVADEIINMPPKTQQTFISCVKRFLIRNDVEIKTMEWQDIYSRNELNEAYALTNDVIPKPEQLKRLLQLANPKIKTLAVFLATTGCRLNEALQLTWNDIDMDSRMIKLSPEIVKRRGEKGRRYTFFTEETKDLLESWKQERVRFLKNSMNKSIYVRNRLETQGYKIKRENNKFKIYKNGKKIDKKEIIALEQRIFPFSSQTATVSWHGLLEKA</sequence>
<keyword evidence="1" id="KW-0233">DNA recombination</keyword>
<dbReference type="AlphaFoldDB" id="X1PF22"/>
<accession>X1PF22</accession>
<feature type="non-terminal residue" evidence="3">
    <location>
        <position position="268"/>
    </location>
</feature>